<evidence type="ECO:0000313" key="2">
    <source>
        <dbReference type="Proteomes" id="UP000178450"/>
    </source>
</evidence>
<gene>
    <name evidence="1" type="ORF">A2209_00935</name>
</gene>
<sequence length="408" mass="47620">MAIQKTDSELTIKLTQGLSMLPLIAPGSTIYYKKTTFSRLKIDDLVLYRQGSEFVCHRVVYKTARYLIAKGDNNLDSDGRIYPSQVVGKLTKVKCGRGIITPESVYLMQSSHYFKEINQINQVFSQAQLDYLFLKGLPLHLYFERSHPRRFYADCDVLIDGADLPKAVKILKKQGYVLAAKKLSPWRISPKRYEPELVFHKSINGFVVTFDLHQELVFMMTELGKLNWLYPRRLLDKLTALALATKRTISLRQQHYPILKANLLVLYLALHLFHHNFVGAARYQFLEKVISVERRSSRLKWPEFNQLIKQYSLQNYLNPVFTLLKKYYRVSIPINLAVTKLTKTNRLDIFSEKRRLSAGLTRFGNLFWLSSRPFSLRVLTFVDPTVIFTILWVTKQYLFGFKLFQKKP</sequence>
<dbReference type="SUPFAM" id="SSF51306">
    <property type="entry name" value="LexA/Signal peptidase"/>
    <property type="match status" value="1"/>
</dbReference>
<proteinExistence type="predicted"/>
<dbReference type="EMBL" id="MGBG01000006">
    <property type="protein sequence ID" value="OGK66549.1"/>
    <property type="molecule type" value="Genomic_DNA"/>
</dbReference>
<reference evidence="1 2" key="1">
    <citation type="journal article" date="2016" name="Nat. Commun.">
        <title>Thousands of microbial genomes shed light on interconnected biogeochemical processes in an aquifer system.</title>
        <authorList>
            <person name="Anantharaman K."/>
            <person name="Brown C.T."/>
            <person name="Hug L.A."/>
            <person name="Sharon I."/>
            <person name="Castelle C.J."/>
            <person name="Probst A.J."/>
            <person name="Thomas B.C."/>
            <person name="Singh A."/>
            <person name="Wilkins M.J."/>
            <person name="Karaoz U."/>
            <person name="Brodie E.L."/>
            <person name="Williams K.H."/>
            <person name="Hubbard S.S."/>
            <person name="Banfield J.F."/>
        </authorList>
    </citation>
    <scope>NUCLEOTIDE SEQUENCE [LARGE SCALE GENOMIC DNA]</scope>
</reference>
<protein>
    <recommendedName>
        <fullName evidence="3">Peptidase S24/S26A/S26B/S26C domain-containing protein</fullName>
    </recommendedName>
</protein>
<dbReference type="Gene3D" id="3.30.460.40">
    <property type="match status" value="1"/>
</dbReference>
<name>A0A1F7KFB9_9BACT</name>
<organism evidence="1 2">
    <name type="scientific">Candidatus Roizmanbacteria bacterium RIFOXYA1_FULL_41_12</name>
    <dbReference type="NCBI Taxonomy" id="1802082"/>
    <lineage>
        <taxon>Bacteria</taxon>
        <taxon>Candidatus Roizmaniibacteriota</taxon>
    </lineage>
</organism>
<dbReference type="Pfam" id="PF14907">
    <property type="entry name" value="NTP_transf_5"/>
    <property type="match status" value="1"/>
</dbReference>
<evidence type="ECO:0000313" key="1">
    <source>
        <dbReference type="EMBL" id="OGK66549.1"/>
    </source>
</evidence>
<accession>A0A1F7KFB9</accession>
<dbReference type="Proteomes" id="UP000178450">
    <property type="component" value="Unassembled WGS sequence"/>
</dbReference>
<dbReference type="InterPro" id="IPR036286">
    <property type="entry name" value="LexA/Signal_pep-like_sf"/>
</dbReference>
<dbReference type="InterPro" id="IPR039498">
    <property type="entry name" value="NTP_transf_5"/>
</dbReference>
<comment type="caution">
    <text evidence="1">The sequence shown here is derived from an EMBL/GenBank/DDBJ whole genome shotgun (WGS) entry which is preliminary data.</text>
</comment>
<evidence type="ECO:0008006" key="3">
    <source>
        <dbReference type="Google" id="ProtNLM"/>
    </source>
</evidence>
<dbReference type="AlphaFoldDB" id="A0A1F7KFB9"/>